<gene>
    <name evidence="1" type="ORF">NCTC11224_03065</name>
</gene>
<dbReference type="EMBL" id="UAVW01000010">
    <property type="protein sequence ID" value="SQB14021.1"/>
    <property type="molecule type" value="Genomic_DNA"/>
</dbReference>
<dbReference type="Proteomes" id="UP000251853">
    <property type="component" value="Unassembled WGS sequence"/>
</dbReference>
<evidence type="ECO:0000313" key="2">
    <source>
        <dbReference type="Proteomes" id="UP000251853"/>
    </source>
</evidence>
<sequence>MSKETLKERLEDSFCRWDKELLSGGSDPYYTDGQNMNLLRNHIISAKYDMKEAGEFPEIYHRKTPEELPEHFMVQAEKIYWTAVGIFRQCRDDVDYQYLCGLELSPKMENGLEIRNALRNVRELEDAIKNQDFVIMRRHREIPDFKNYRQIIESSPEKIEPKMEQMSLFTMTDRERR</sequence>
<dbReference type="AlphaFoldDB" id="A0A2X2UKF4"/>
<dbReference type="RefSeq" id="WP_044945104.1">
    <property type="nucleotide sequence ID" value="NZ_UAVW01000010.1"/>
</dbReference>
<name>A0A2X2UKF4_9FIRM</name>
<reference evidence="1 2" key="1">
    <citation type="submission" date="2018-06" db="EMBL/GenBank/DDBJ databases">
        <authorList>
            <consortium name="Pathogen Informatics"/>
            <person name="Doyle S."/>
        </authorList>
    </citation>
    <scope>NUCLEOTIDE SEQUENCE [LARGE SCALE GENOMIC DNA]</scope>
    <source>
        <strain evidence="1 2">NCTC11224</strain>
    </source>
</reference>
<accession>A0A2X2UKF4</accession>
<organism evidence="1 2">
    <name type="scientific">Enterocloster clostridioformis</name>
    <dbReference type="NCBI Taxonomy" id="1531"/>
    <lineage>
        <taxon>Bacteria</taxon>
        <taxon>Bacillati</taxon>
        <taxon>Bacillota</taxon>
        <taxon>Clostridia</taxon>
        <taxon>Lachnospirales</taxon>
        <taxon>Lachnospiraceae</taxon>
        <taxon>Enterocloster</taxon>
    </lineage>
</organism>
<keyword evidence="2" id="KW-1185">Reference proteome</keyword>
<evidence type="ECO:0000313" key="1">
    <source>
        <dbReference type="EMBL" id="SQB14021.1"/>
    </source>
</evidence>
<protein>
    <submittedName>
        <fullName evidence="1">Uncharacterized protein</fullName>
    </submittedName>
</protein>
<proteinExistence type="predicted"/>